<evidence type="ECO:0000313" key="1">
    <source>
        <dbReference type="EMBL" id="OYN90447.1"/>
    </source>
</evidence>
<proteinExistence type="predicted"/>
<accession>A0A255EFZ7</accession>
<organism evidence="1 2">
    <name type="scientific">Parenemella sanctibonifatiensis</name>
    <dbReference type="NCBI Taxonomy" id="2016505"/>
    <lineage>
        <taxon>Bacteria</taxon>
        <taxon>Bacillati</taxon>
        <taxon>Actinomycetota</taxon>
        <taxon>Actinomycetes</taxon>
        <taxon>Propionibacteriales</taxon>
        <taxon>Propionibacteriaceae</taxon>
        <taxon>Parenemella</taxon>
    </lineage>
</organism>
<protein>
    <recommendedName>
        <fullName evidence="3">DUF2252 domain-containing protein</fullName>
    </recommendedName>
</protein>
<dbReference type="Pfam" id="PF10009">
    <property type="entry name" value="DUF2252"/>
    <property type="match status" value="1"/>
</dbReference>
<dbReference type="AlphaFoldDB" id="A0A255EFZ7"/>
<comment type="caution">
    <text evidence="1">The sequence shown here is derived from an EMBL/GenBank/DDBJ whole genome shotgun (WGS) entry which is preliminary data.</text>
</comment>
<name>A0A255EFZ7_9ACTN</name>
<dbReference type="Proteomes" id="UP000216533">
    <property type="component" value="Unassembled WGS sequence"/>
</dbReference>
<gene>
    <name evidence="1" type="ORF">CGZ92_01015</name>
</gene>
<dbReference type="RefSeq" id="WP_094449540.1">
    <property type="nucleotide sequence ID" value="NZ_NMVI01000005.1"/>
</dbReference>
<dbReference type="EMBL" id="NMVI01000005">
    <property type="protein sequence ID" value="OYN90447.1"/>
    <property type="molecule type" value="Genomic_DNA"/>
</dbReference>
<evidence type="ECO:0000313" key="2">
    <source>
        <dbReference type="Proteomes" id="UP000216533"/>
    </source>
</evidence>
<reference evidence="1 2" key="1">
    <citation type="submission" date="2017-07" db="EMBL/GenBank/DDBJ databases">
        <title>Draft whole genome sequences of clinical Proprionibacteriaceae strains.</title>
        <authorList>
            <person name="Bernier A.-M."/>
            <person name="Bernard K."/>
            <person name="Domingo M.-C."/>
        </authorList>
    </citation>
    <scope>NUCLEOTIDE SEQUENCE [LARGE SCALE GENOMIC DNA]</scope>
    <source>
        <strain evidence="1 2">NML 160184</strain>
    </source>
</reference>
<dbReference type="PANTHER" id="PTHR39441:SF1">
    <property type="entry name" value="DUF2252 DOMAIN-CONTAINING PROTEIN"/>
    <property type="match status" value="1"/>
</dbReference>
<evidence type="ECO:0008006" key="3">
    <source>
        <dbReference type="Google" id="ProtNLM"/>
    </source>
</evidence>
<dbReference type="PANTHER" id="PTHR39441">
    <property type="entry name" value="DUF2252 DOMAIN-CONTAINING PROTEIN"/>
    <property type="match status" value="1"/>
</dbReference>
<dbReference type="InterPro" id="IPR018721">
    <property type="entry name" value="DUF2252"/>
</dbReference>
<sequence>MNSPMQGIPDPDLTNVSVLNPGVGRDERWAHGKSLRDQVPHEALAYWRADDTRPDPVDMVIESHEGRNPDLIGLRMARMAATPYGFLRGAANISARDAASLPATGIQPVICGDMHLSNIGFYRTQEGALVLDLNDFDEAHTGGWEWDVRRLVASVWIAGLENGASEDTCAEAVMSCVNAYRDRIRSLARQPLLTRAFNRLDVDELQATASEALAPELDRTIRKATKHTSDRKLPKVTAEEQGTRRIIEDPPLLTRLREGDAQELGLALDRYLQTIPPAWRRVLDGYTLVDVARKVVGIGSVGLGAYIALLEGSGPDDVLFLQLKEAQRSVIAPYVHGDKAWHRHQGKRVVEYQQTVQTASDPLLGWTDALGQQLYVRQWRNLKGTIDLTRVTGQALADYSRIAGDLLARGHSRTSGASMIAGYVGKHDSVAEAFTRFAKAYANQTLADHEALLAAIKQGRLPVDEGHLEALHGG</sequence>